<evidence type="ECO:0000256" key="2">
    <source>
        <dbReference type="ARBA" id="ARBA00023125"/>
    </source>
</evidence>
<accession>A0AAP2GKP5</accession>
<evidence type="ECO:0000256" key="3">
    <source>
        <dbReference type="ARBA" id="ARBA00023163"/>
    </source>
</evidence>
<feature type="transmembrane region" description="Helical" evidence="4">
    <location>
        <begin position="101"/>
        <end position="122"/>
    </location>
</feature>
<dbReference type="Pfam" id="PF12833">
    <property type="entry name" value="HTH_18"/>
    <property type="match status" value="1"/>
</dbReference>
<dbReference type="InterPro" id="IPR018060">
    <property type="entry name" value="HTH_AraC"/>
</dbReference>
<dbReference type="RefSeq" id="WP_254167536.1">
    <property type="nucleotide sequence ID" value="NZ_JAHESF010000026.1"/>
</dbReference>
<dbReference type="PROSITE" id="PS01124">
    <property type="entry name" value="HTH_ARAC_FAMILY_2"/>
    <property type="match status" value="1"/>
</dbReference>
<feature type="domain" description="HTH araC/xylS-type" evidence="5">
    <location>
        <begin position="269"/>
        <end position="373"/>
    </location>
</feature>
<dbReference type="SMART" id="SM00342">
    <property type="entry name" value="HTH_ARAC"/>
    <property type="match status" value="1"/>
</dbReference>
<evidence type="ECO:0000313" key="7">
    <source>
        <dbReference type="Proteomes" id="UP001319200"/>
    </source>
</evidence>
<feature type="transmembrane region" description="Helical" evidence="4">
    <location>
        <begin position="153"/>
        <end position="170"/>
    </location>
</feature>
<dbReference type="EMBL" id="JAHESF010000026">
    <property type="protein sequence ID" value="MBT1699531.1"/>
    <property type="molecule type" value="Genomic_DNA"/>
</dbReference>
<keyword evidence="3" id="KW-0804">Transcription</keyword>
<proteinExistence type="predicted"/>
<dbReference type="PANTHER" id="PTHR43280:SF29">
    <property type="entry name" value="ARAC-FAMILY TRANSCRIPTIONAL REGULATOR"/>
    <property type="match status" value="1"/>
</dbReference>
<feature type="transmembrane region" description="Helical" evidence="4">
    <location>
        <begin position="61"/>
        <end position="80"/>
    </location>
</feature>
<dbReference type="GO" id="GO:0043565">
    <property type="term" value="F:sequence-specific DNA binding"/>
    <property type="evidence" value="ECO:0007669"/>
    <property type="project" value="InterPro"/>
</dbReference>
<feature type="transmembrane region" description="Helical" evidence="4">
    <location>
        <begin position="6"/>
        <end position="29"/>
    </location>
</feature>
<feature type="transmembrane region" description="Helical" evidence="4">
    <location>
        <begin position="182"/>
        <end position="199"/>
    </location>
</feature>
<reference evidence="6 7" key="1">
    <citation type="submission" date="2021-05" db="EMBL/GenBank/DDBJ databases">
        <title>A Polyphasic approach of four new species of the genus Ohtaekwangia: Ohtaekwangia histidinii sp. nov., Ohtaekwangia cretensis sp. nov., Ohtaekwangia indiensis sp. nov., Ohtaekwangia reichenbachii sp. nov. from diverse environment.</title>
        <authorList>
            <person name="Octaviana S."/>
        </authorList>
    </citation>
    <scope>NUCLEOTIDE SEQUENCE [LARGE SCALE GENOMIC DNA]</scope>
    <source>
        <strain evidence="6 7">PWU4</strain>
    </source>
</reference>
<dbReference type="PANTHER" id="PTHR43280">
    <property type="entry name" value="ARAC-FAMILY TRANSCRIPTIONAL REGULATOR"/>
    <property type="match status" value="1"/>
</dbReference>
<evidence type="ECO:0000256" key="1">
    <source>
        <dbReference type="ARBA" id="ARBA00023015"/>
    </source>
</evidence>
<dbReference type="GO" id="GO:0003700">
    <property type="term" value="F:DNA-binding transcription factor activity"/>
    <property type="evidence" value="ECO:0007669"/>
    <property type="project" value="InterPro"/>
</dbReference>
<dbReference type="Gene3D" id="1.10.10.60">
    <property type="entry name" value="Homeodomain-like"/>
    <property type="match status" value="2"/>
</dbReference>
<keyword evidence="7" id="KW-1185">Reference proteome</keyword>
<keyword evidence="2" id="KW-0238">DNA-binding</keyword>
<keyword evidence="4" id="KW-0812">Transmembrane</keyword>
<feature type="transmembrane region" description="Helical" evidence="4">
    <location>
        <begin position="205"/>
        <end position="226"/>
    </location>
</feature>
<evidence type="ECO:0000313" key="6">
    <source>
        <dbReference type="EMBL" id="MBT1699531.1"/>
    </source>
</evidence>
<dbReference type="InterPro" id="IPR009057">
    <property type="entry name" value="Homeodomain-like_sf"/>
</dbReference>
<dbReference type="SUPFAM" id="SSF46689">
    <property type="entry name" value="Homeodomain-like"/>
    <property type="match status" value="1"/>
</dbReference>
<name>A0AAP2GKP5_9BACT</name>
<feature type="transmembrane region" description="Helical" evidence="4">
    <location>
        <begin position="36"/>
        <end position="55"/>
    </location>
</feature>
<keyword evidence="1" id="KW-0805">Transcription regulation</keyword>
<keyword evidence="4" id="KW-0472">Membrane</keyword>
<keyword evidence="4" id="KW-1133">Transmembrane helix</keyword>
<evidence type="ECO:0000256" key="4">
    <source>
        <dbReference type="SAM" id="Phobius"/>
    </source>
</evidence>
<comment type="caution">
    <text evidence="6">The sequence shown here is derived from an EMBL/GenBank/DDBJ whole genome shotgun (WGS) entry which is preliminary data.</text>
</comment>
<protein>
    <submittedName>
        <fullName evidence="6">Helix-turn-helix transcriptional regulator</fullName>
    </submittedName>
</protein>
<organism evidence="6 7">
    <name type="scientific">Chryseosolibacter histidini</name>
    <dbReference type="NCBI Taxonomy" id="2782349"/>
    <lineage>
        <taxon>Bacteria</taxon>
        <taxon>Pseudomonadati</taxon>
        <taxon>Bacteroidota</taxon>
        <taxon>Cytophagia</taxon>
        <taxon>Cytophagales</taxon>
        <taxon>Chryseotaleaceae</taxon>
        <taxon>Chryseosolibacter</taxon>
    </lineage>
</organism>
<gene>
    <name evidence="6" type="ORF">KK083_21715</name>
</gene>
<evidence type="ECO:0000259" key="5">
    <source>
        <dbReference type="PROSITE" id="PS01124"/>
    </source>
</evidence>
<dbReference type="Proteomes" id="UP001319200">
    <property type="component" value="Unassembled WGS sequence"/>
</dbReference>
<sequence length="384" mass="44681">MTLTLNLPAIVYIVGVVLGSIVSSICWVYRRNTRSSMRLLGASVFSLTWTLFVFFTSESQLIMYLPHLFHTGYISTLLYMPFSYFFIRQSTLGVNPSYKDLVHALPLILFLIDYSAIFFLSANEKVHLMEADKNSAYVLQQGWFIPMYLQRPVRFVLFLLYAGLQFRLAFTHYTPKRKWLTLYLTAQFMLVTYYVIYQFTLDPFVWRVINVVAAVYLVFIAIGLLFHPRILYNYELTTAESKLTDRIKRLDTVNNIDSLHQKRNEELTRRLEAFMDREMPHMRPGYSITDLSAALQIPAHHLSALLNHHLGLSFNEYLNKRRIEHCKERILEGAAESLTLEALAFECGFNNRNSFTSAFKHFYGMTPSEFIKLQKNTLATAKES</sequence>
<dbReference type="AlphaFoldDB" id="A0AAP2GKP5"/>